<evidence type="ECO:0000313" key="2">
    <source>
        <dbReference type="EMBL" id="KKO71960.1"/>
    </source>
</evidence>
<keyword evidence="1" id="KW-1133">Transmembrane helix</keyword>
<evidence type="ECO:0000313" key="5">
    <source>
        <dbReference type="Proteomes" id="UP000292039"/>
    </source>
</evidence>
<evidence type="ECO:0000313" key="3">
    <source>
        <dbReference type="EMBL" id="RZS64945.1"/>
    </source>
</evidence>
<sequence length="177" mass="19502">MPISVPGNKALPGLSGGQRGFSLLELLVVLAIIGIVTAIAGLSAFPSSKDRALQQDAHRLAQLLPVVQSEARSGGRPIVWEFDTQGYRFARRPHTLALPVGMSALAPVESEYFENDDLLRPRRWDSETPVTVRISPNSANVFNVEWMPDPMVIELDNGQQHLRIERDATGHYEVVLP</sequence>
<feature type="transmembrane region" description="Helical" evidence="1">
    <location>
        <begin position="20"/>
        <end position="45"/>
    </location>
</feature>
<name>A0A171KSU3_9BURK</name>
<keyword evidence="1" id="KW-0472">Membrane</keyword>
<dbReference type="STRING" id="206506.AAV32_08310"/>
<dbReference type="Proteomes" id="UP000292039">
    <property type="component" value="Unassembled WGS sequence"/>
</dbReference>
<dbReference type="Gene3D" id="3.55.40.10">
    <property type="entry name" value="minor pseudopilin epsh domain"/>
    <property type="match status" value="1"/>
</dbReference>
<evidence type="ECO:0000313" key="4">
    <source>
        <dbReference type="Proteomes" id="UP000078084"/>
    </source>
</evidence>
<dbReference type="InterPro" id="IPR012902">
    <property type="entry name" value="N_methyl_site"/>
</dbReference>
<dbReference type="Pfam" id="PF07963">
    <property type="entry name" value="N_methyl"/>
    <property type="match status" value="1"/>
</dbReference>
<dbReference type="NCBIfam" id="TIGR02532">
    <property type="entry name" value="IV_pilin_GFxxxE"/>
    <property type="match status" value="1"/>
</dbReference>
<keyword evidence="1" id="KW-0812">Transmembrane</keyword>
<dbReference type="SUPFAM" id="SSF54523">
    <property type="entry name" value="Pili subunits"/>
    <property type="match status" value="1"/>
</dbReference>
<dbReference type="InterPro" id="IPR045584">
    <property type="entry name" value="Pilin-like"/>
</dbReference>
<reference evidence="2 4" key="1">
    <citation type="submission" date="2015-04" db="EMBL/GenBank/DDBJ databases">
        <title>Genome sequence of Kerstersia gyiorum CG1.</title>
        <authorList>
            <person name="Greninger A.L."/>
            <person name="Kozyreva V."/>
            <person name="Chaturvedi V."/>
        </authorList>
    </citation>
    <scope>NUCLEOTIDE SEQUENCE [LARGE SCALE GENOMIC DNA]</scope>
    <source>
        <strain evidence="2 4">CG1</strain>
    </source>
</reference>
<proteinExistence type="predicted"/>
<dbReference type="Proteomes" id="UP000078084">
    <property type="component" value="Unassembled WGS sequence"/>
</dbReference>
<dbReference type="PROSITE" id="PS00409">
    <property type="entry name" value="PROKAR_NTER_METHYL"/>
    <property type="match status" value="1"/>
</dbReference>
<gene>
    <name evidence="2" type="ORF">AAV32_08310</name>
    <name evidence="3" type="ORF">EV679_3295</name>
</gene>
<organism evidence="2 4">
    <name type="scientific">Kerstersia gyiorum</name>
    <dbReference type="NCBI Taxonomy" id="206506"/>
    <lineage>
        <taxon>Bacteria</taxon>
        <taxon>Pseudomonadati</taxon>
        <taxon>Pseudomonadota</taxon>
        <taxon>Betaproteobacteria</taxon>
        <taxon>Burkholderiales</taxon>
        <taxon>Alcaligenaceae</taxon>
        <taxon>Kerstersia</taxon>
    </lineage>
</organism>
<dbReference type="EMBL" id="SGWZ01000007">
    <property type="protein sequence ID" value="RZS64945.1"/>
    <property type="molecule type" value="Genomic_DNA"/>
</dbReference>
<dbReference type="AlphaFoldDB" id="A0A171KSU3"/>
<dbReference type="RefSeq" id="WP_068370288.1">
    <property type="nucleotide sequence ID" value="NZ_CBCSEB010000005.1"/>
</dbReference>
<protein>
    <submittedName>
        <fullName evidence="3">Type II secretion system protein H (GspH)</fullName>
    </submittedName>
</protein>
<dbReference type="EMBL" id="LBNE01000004">
    <property type="protein sequence ID" value="KKO71960.1"/>
    <property type="molecule type" value="Genomic_DNA"/>
</dbReference>
<reference evidence="3 5" key="2">
    <citation type="submission" date="2019-02" db="EMBL/GenBank/DDBJ databases">
        <title>Genomic Encyclopedia of Type Strains, Phase IV (KMG-IV): sequencing the most valuable type-strain genomes for metagenomic binning, comparative biology and taxonomic classification.</title>
        <authorList>
            <person name="Goeker M."/>
        </authorList>
    </citation>
    <scope>NUCLEOTIDE SEQUENCE [LARGE SCALE GENOMIC DNA]</scope>
    <source>
        <strain evidence="3 5">DSM 16618</strain>
    </source>
</reference>
<keyword evidence="4" id="KW-1185">Reference proteome</keyword>
<comment type="caution">
    <text evidence="2">The sequence shown here is derived from an EMBL/GenBank/DDBJ whole genome shotgun (WGS) entry which is preliminary data.</text>
</comment>
<evidence type="ECO:0000256" key="1">
    <source>
        <dbReference type="SAM" id="Phobius"/>
    </source>
</evidence>
<accession>A0A171KSU3</accession>